<dbReference type="SMART" id="SM00842">
    <property type="entry name" value="FtsA"/>
    <property type="match status" value="1"/>
</dbReference>
<dbReference type="PANTHER" id="PTHR32432:SF3">
    <property type="entry name" value="ETHANOLAMINE UTILIZATION PROTEIN EUTJ"/>
    <property type="match status" value="1"/>
</dbReference>
<dbReference type="NCBIfam" id="TIGR01175">
    <property type="entry name" value="pilM"/>
    <property type="match status" value="1"/>
</dbReference>
<evidence type="ECO:0000313" key="2">
    <source>
        <dbReference type="EMBL" id="MEL0657609.1"/>
    </source>
</evidence>
<dbReference type="Gene3D" id="3.30.1490.300">
    <property type="match status" value="1"/>
</dbReference>
<dbReference type="RefSeq" id="WP_341626386.1">
    <property type="nucleotide sequence ID" value="NZ_JBAKBA010000001.1"/>
</dbReference>
<proteinExistence type="predicted"/>
<accession>A0ABU9H6Y6</accession>
<dbReference type="Proteomes" id="UP001366060">
    <property type="component" value="Unassembled WGS sequence"/>
</dbReference>
<feature type="domain" description="SHS2" evidence="1">
    <location>
        <begin position="13"/>
        <end position="180"/>
    </location>
</feature>
<keyword evidence="3" id="KW-1185">Reference proteome</keyword>
<evidence type="ECO:0000259" key="1">
    <source>
        <dbReference type="SMART" id="SM00842"/>
    </source>
</evidence>
<dbReference type="CDD" id="cd24049">
    <property type="entry name" value="ASKHA_NBD_PilM"/>
    <property type="match status" value="1"/>
</dbReference>
<organism evidence="2 3">
    <name type="scientific">Psychromonas arctica</name>
    <dbReference type="NCBI Taxonomy" id="168275"/>
    <lineage>
        <taxon>Bacteria</taxon>
        <taxon>Pseudomonadati</taxon>
        <taxon>Pseudomonadota</taxon>
        <taxon>Gammaproteobacteria</taxon>
        <taxon>Alteromonadales</taxon>
        <taxon>Psychromonadaceae</taxon>
        <taxon>Psychromonas</taxon>
    </lineage>
</organism>
<gene>
    <name evidence="2" type="primary">pilM</name>
    <name evidence="2" type="ORF">V6255_00530</name>
</gene>
<dbReference type="InterPro" id="IPR003494">
    <property type="entry name" value="SHS2_FtsA"/>
</dbReference>
<comment type="caution">
    <text evidence="2">The sequence shown here is derived from an EMBL/GenBank/DDBJ whole genome shotgun (WGS) entry which is preliminary data.</text>
</comment>
<dbReference type="Pfam" id="PF11104">
    <property type="entry name" value="PilM_2"/>
    <property type="match status" value="1"/>
</dbReference>
<dbReference type="PIRSF" id="PIRSF019169">
    <property type="entry name" value="PilM"/>
    <property type="match status" value="1"/>
</dbReference>
<dbReference type="InterPro" id="IPR043129">
    <property type="entry name" value="ATPase_NBD"/>
</dbReference>
<dbReference type="SUPFAM" id="SSF53067">
    <property type="entry name" value="Actin-like ATPase domain"/>
    <property type="match status" value="2"/>
</dbReference>
<dbReference type="PANTHER" id="PTHR32432">
    <property type="entry name" value="CELL DIVISION PROTEIN FTSA-RELATED"/>
    <property type="match status" value="1"/>
</dbReference>
<dbReference type="InterPro" id="IPR050696">
    <property type="entry name" value="FtsA/MreB"/>
</dbReference>
<name>A0ABU9H6Y6_9GAMM</name>
<dbReference type="InterPro" id="IPR005883">
    <property type="entry name" value="PilM"/>
</dbReference>
<dbReference type="EMBL" id="JBAKBA010000001">
    <property type="protein sequence ID" value="MEL0657609.1"/>
    <property type="molecule type" value="Genomic_DNA"/>
</dbReference>
<protein>
    <submittedName>
        <fullName evidence="2">Type IV pilus assembly protein PilM</fullName>
    </submittedName>
</protein>
<dbReference type="Gene3D" id="3.30.420.40">
    <property type="match status" value="2"/>
</dbReference>
<reference evidence="2 3" key="1">
    <citation type="submission" date="2024-02" db="EMBL/GenBank/DDBJ databases">
        <title>Bacteria isolated from the canopy kelp, Nereocystis luetkeana.</title>
        <authorList>
            <person name="Pfister C.A."/>
            <person name="Younker I.T."/>
            <person name="Light S.H."/>
        </authorList>
    </citation>
    <scope>NUCLEOTIDE SEQUENCE [LARGE SCALE GENOMIC DNA]</scope>
    <source>
        <strain evidence="2 3">TI.2.07</strain>
    </source>
</reference>
<evidence type="ECO:0000313" key="3">
    <source>
        <dbReference type="Proteomes" id="UP001366060"/>
    </source>
</evidence>
<sequence>MFFGFKKLGSSSVIGIDFGSNSIKAIAISKGQGTYHVDGIAEAPLAKGLIVDNRFEDIDKITAIIKQLRKSFPSNYKNVAIAVTGSDVITKVMKMNASLSELDLESRVEIEAENSIPFPLDEIFIDFEIIGPNSIDSSLNDVLVSAARKERVLSQAQCVDESGLNTTIVDIASHALARSAELVITSDDYDKGVAIVDIGASQMMLNILYQGNVIFTRSKSHGGAVCTQMIAERYGISGPEAERVKVENDLPIDCDVDVITPFVNMTINHLRFDLRMFTNAPNKVDISKLILTGGGVLMAELAKQLQEELDIQVEVANPSLSLECKNEADKNVLKESGPKYMMALGLALRSFS</sequence>